<reference evidence="2 3" key="1">
    <citation type="submission" date="2022-12" db="EMBL/GenBank/DDBJ databases">
        <title>Genomic features and morphological characterization of a novel Knufia sp. strain isolated from spacecraft assembly facility.</title>
        <authorList>
            <person name="Teixeira M."/>
            <person name="Chander A.M."/>
            <person name="Stajich J.E."/>
            <person name="Venkateswaran K."/>
        </authorList>
    </citation>
    <scope>NUCLEOTIDE SEQUENCE [LARGE SCALE GENOMIC DNA]</scope>
    <source>
        <strain evidence="2 3">FJI-L2-BK-P2</strain>
    </source>
</reference>
<name>A0AAN8ES89_9EURO</name>
<accession>A0AAN8ES89</accession>
<proteinExistence type="predicted"/>
<keyword evidence="3" id="KW-1185">Reference proteome</keyword>
<gene>
    <name evidence="2" type="ORF">OHC33_000932</name>
</gene>
<feature type="region of interest" description="Disordered" evidence="1">
    <location>
        <begin position="70"/>
        <end position="98"/>
    </location>
</feature>
<organism evidence="2 3">
    <name type="scientific">Knufia fluminis</name>
    <dbReference type="NCBI Taxonomy" id="191047"/>
    <lineage>
        <taxon>Eukaryota</taxon>
        <taxon>Fungi</taxon>
        <taxon>Dikarya</taxon>
        <taxon>Ascomycota</taxon>
        <taxon>Pezizomycotina</taxon>
        <taxon>Eurotiomycetes</taxon>
        <taxon>Chaetothyriomycetidae</taxon>
        <taxon>Chaetothyriales</taxon>
        <taxon>Trichomeriaceae</taxon>
        <taxon>Knufia</taxon>
    </lineage>
</organism>
<evidence type="ECO:0000313" key="2">
    <source>
        <dbReference type="EMBL" id="KAK5957743.1"/>
    </source>
</evidence>
<protein>
    <submittedName>
        <fullName evidence="2">Uncharacterized protein</fullName>
    </submittedName>
</protein>
<comment type="caution">
    <text evidence="2">The sequence shown here is derived from an EMBL/GenBank/DDBJ whole genome shotgun (WGS) entry which is preliminary data.</text>
</comment>
<dbReference type="EMBL" id="JAKLMC020000002">
    <property type="protein sequence ID" value="KAK5957743.1"/>
    <property type="molecule type" value="Genomic_DNA"/>
</dbReference>
<dbReference type="Proteomes" id="UP001316803">
    <property type="component" value="Unassembled WGS sequence"/>
</dbReference>
<evidence type="ECO:0000256" key="1">
    <source>
        <dbReference type="SAM" id="MobiDB-lite"/>
    </source>
</evidence>
<feature type="region of interest" description="Disordered" evidence="1">
    <location>
        <begin position="1"/>
        <end position="51"/>
    </location>
</feature>
<sequence length="199" mass="21406">MPRRTPPILDKERSPPRQTQLSQASPVPGNPAEAPPPPPIQSIYPVPGEAPIIPQPTYSETILQTPILATDSSSLPPQQITPGPSSATSRRRSSSSMRNASMNFENIAPSATPTGRISKAKKGKRVHACEFPGCGKVRLIVPSCISYVDLARCSPEQNTEEGMSSIITQTPSIGVLNLVVVDPFTEWICYNGIRNGSKH</sequence>
<feature type="compositionally biased region" description="Polar residues" evidence="1">
    <location>
        <begin position="70"/>
        <end position="84"/>
    </location>
</feature>
<dbReference type="AlphaFoldDB" id="A0AAN8ES89"/>
<evidence type="ECO:0000313" key="3">
    <source>
        <dbReference type="Proteomes" id="UP001316803"/>
    </source>
</evidence>